<sequence length="150" mass="16984">MLKQVLHIGFTVSDLTRSIAFYRDVLGLKFIGQMRMQGEATDKLFRCEGCIADVAYLNGSDELSAPPVELIQFIHPICEKATPDLLQTSISELCFYVEDIEDCYQKLSAKGVEFLSEPQFFDFSKENLGKSKAVYFRDPDGIILELIQPM</sequence>
<dbReference type="OrthoDB" id="9795618at2"/>
<gene>
    <name evidence="3" type="primary">gloA2</name>
    <name evidence="3" type="ORF">NCTC12871_01025</name>
</gene>
<dbReference type="PANTHER" id="PTHR43048:SF3">
    <property type="entry name" value="METHYLMALONYL-COA EPIMERASE, MITOCHONDRIAL"/>
    <property type="match status" value="1"/>
</dbReference>
<dbReference type="InterPro" id="IPR051785">
    <property type="entry name" value="MMCE/EMCE_epimerase"/>
</dbReference>
<dbReference type="InterPro" id="IPR037523">
    <property type="entry name" value="VOC_core"/>
</dbReference>
<evidence type="ECO:0000313" key="3">
    <source>
        <dbReference type="EMBL" id="VEJ09554.1"/>
    </source>
</evidence>
<feature type="domain" description="VOC" evidence="2">
    <location>
        <begin position="4"/>
        <end position="149"/>
    </location>
</feature>
<evidence type="ECO:0000256" key="1">
    <source>
        <dbReference type="ARBA" id="ARBA00022723"/>
    </source>
</evidence>
<reference evidence="3 4" key="1">
    <citation type="submission" date="2018-12" db="EMBL/GenBank/DDBJ databases">
        <authorList>
            <consortium name="Pathogen Informatics"/>
        </authorList>
    </citation>
    <scope>NUCLEOTIDE SEQUENCE [LARGE SCALE GENOMIC DNA]</scope>
    <source>
        <strain evidence="3 4">NCTC12871</strain>
    </source>
</reference>
<evidence type="ECO:0000259" key="2">
    <source>
        <dbReference type="PROSITE" id="PS51819"/>
    </source>
</evidence>
<keyword evidence="1" id="KW-0479">Metal-binding</keyword>
<dbReference type="PROSITE" id="PS00934">
    <property type="entry name" value="GLYOXALASE_I_1"/>
    <property type="match status" value="1"/>
</dbReference>
<dbReference type="GO" id="GO:0004493">
    <property type="term" value="F:methylmalonyl-CoA epimerase activity"/>
    <property type="evidence" value="ECO:0007669"/>
    <property type="project" value="TreeGrafter"/>
</dbReference>
<name>A0A448TU88_9PAST</name>
<dbReference type="Pfam" id="PF00903">
    <property type="entry name" value="Glyoxalase"/>
    <property type="match status" value="1"/>
</dbReference>
<proteinExistence type="predicted"/>
<dbReference type="GO" id="GO:0046491">
    <property type="term" value="P:L-methylmalonyl-CoA metabolic process"/>
    <property type="evidence" value="ECO:0007669"/>
    <property type="project" value="TreeGrafter"/>
</dbReference>
<keyword evidence="4" id="KW-1185">Reference proteome</keyword>
<dbReference type="SUPFAM" id="SSF54593">
    <property type="entry name" value="Glyoxalase/Bleomycin resistance protein/Dihydroxybiphenyl dioxygenase"/>
    <property type="match status" value="1"/>
</dbReference>
<accession>A0A448TU88</accession>
<dbReference type="KEGG" id="adp:NCTC12871_01025"/>
<dbReference type="GO" id="GO:0046872">
    <property type="term" value="F:metal ion binding"/>
    <property type="evidence" value="ECO:0007669"/>
    <property type="project" value="UniProtKB-KW"/>
</dbReference>
<dbReference type="InterPro" id="IPR018146">
    <property type="entry name" value="Glyoxalase_1_CS"/>
</dbReference>
<dbReference type="PANTHER" id="PTHR43048">
    <property type="entry name" value="METHYLMALONYL-COA EPIMERASE"/>
    <property type="match status" value="1"/>
</dbReference>
<dbReference type="InterPro" id="IPR029068">
    <property type="entry name" value="Glyas_Bleomycin-R_OHBP_Dase"/>
</dbReference>
<protein>
    <submittedName>
        <fullName evidence="3">Lactoylglutathione lyase</fullName>
    </submittedName>
</protein>
<dbReference type="EMBL" id="LR134510">
    <property type="protein sequence ID" value="VEJ09554.1"/>
    <property type="molecule type" value="Genomic_DNA"/>
</dbReference>
<dbReference type="RefSeq" id="WP_126599583.1">
    <property type="nucleotide sequence ID" value="NZ_LR134510.1"/>
</dbReference>
<dbReference type="Gene3D" id="3.10.180.10">
    <property type="entry name" value="2,3-Dihydroxybiphenyl 1,2-Dioxygenase, domain 1"/>
    <property type="match status" value="1"/>
</dbReference>
<dbReference type="GO" id="GO:0004462">
    <property type="term" value="F:lactoylglutathione lyase activity"/>
    <property type="evidence" value="ECO:0007669"/>
    <property type="project" value="InterPro"/>
</dbReference>
<evidence type="ECO:0000313" key="4">
    <source>
        <dbReference type="Proteomes" id="UP000279799"/>
    </source>
</evidence>
<keyword evidence="3" id="KW-0456">Lyase</keyword>
<organism evidence="3 4">
    <name type="scientific">Actinobacillus delphinicola</name>
    <dbReference type="NCBI Taxonomy" id="51161"/>
    <lineage>
        <taxon>Bacteria</taxon>
        <taxon>Pseudomonadati</taxon>
        <taxon>Pseudomonadota</taxon>
        <taxon>Gammaproteobacteria</taxon>
        <taxon>Pasteurellales</taxon>
        <taxon>Pasteurellaceae</taxon>
        <taxon>Actinobacillus</taxon>
    </lineage>
</organism>
<dbReference type="AlphaFoldDB" id="A0A448TU88"/>
<dbReference type="Proteomes" id="UP000279799">
    <property type="component" value="Chromosome"/>
</dbReference>
<dbReference type="InterPro" id="IPR004360">
    <property type="entry name" value="Glyas_Fos-R_dOase_dom"/>
</dbReference>
<dbReference type="PROSITE" id="PS51819">
    <property type="entry name" value="VOC"/>
    <property type="match status" value="1"/>
</dbReference>